<dbReference type="Gene3D" id="3.30.300.30">
    <property type="match status" value="2"/>
</dbReference>
<reference evidence="8" key="1">
    <citation type="submission" date="2021-04" db="EMBL/GenBank/DDBJ databases">
        <title>Genome sequence of Woronichinia naegeliana from Washington state freshwater lake bloom.</title>
        <authorList>
            <person name="Dreher T.W."/>
        </authorList>
    </citation>
    <scope>NUCLEOTIDE SEQUENCE</scope>
    <source>
        <strain evidence="8">WA131</strain>
    </source>
</reference>
<dbReference type="NCBIfam" id="TIGR01733">
    <property type="entry name" value="AA-adenyl-dom"/>
    <property type="match status" value="2"/>
</dbReference>
<dbReference type="InterPro" id="IPR036736">
    <property type="entry name" value="ACP-like_sf"/>
</dbReference>
<sequence length="2669" mass="300626">MSRNIETIYPSSSGLSRGQEAMWLIYQIAPENVAYNIFITAKIYSYLEISVVNRVWQKIIEKHPILRTIYTTHEGKPVQQVNQQLNFSVEVIDASEWSEDHLREKIYAIADTPFNLEKDSVLRVNLFTLSPEDHILLLTMHHIAGDMWSFNLLLGEFQAAYTNEIKRISQGQPETVDSLSEKKSYADFVHWQSEMLSGSKGEKQWQYWQKQLAGELPILNLLPDKPRPPVKTYEGASYIVKLDEQLIEKLKHLALASGTSLYQVLLTAFYVQLYRYTNQTDILIGSPMRGRTGKEFKEIVGYFSNLIVLRVFVEENATFTELLAQVSKIVRQAQKHQDYPFSLLVEKLQPQRDPSRSPFCQVSFTWQAQTWCEQKENLSPSQEPMLQMAPYLLGHQRGADFDLSLMVMEAAETFQLNWQYNTDLFEDTTITPMAGHFVTLLESIVENPQQPVSLLPLLTQREQHQLLVEWNNTKAEYPSNKCIHQLFEEQVERTPDAVAVVFEGQQLTYNELNCRANQLAHYLQSLGVKPDELVGICVERSLEMIVGLLGILKAGGAYVPLDPDYPIERLSFMLEDAAVKVLLTQQELIDKLPEHQAQLICLDADWTIISKLSKSNLINTVTSENLAYVIYTSGSTGLPKGTLIPHQGLVNYLSWCTQAYNVEQGTGTLVHSPLGFDLTITSLFSPLLVGNQVEILAEDQDVETLSNSLRHHSHLSLVKITPAHLELLNQQLSPREAASRTMAFIIGGENLLGENIAFWQEFAPETLLVNEYGPTETVVGCCIYQVPMGKYISGSIPIGRPIANTQLYILDQNLQPVPIGIPGELYIGGAGLARGYLNRPELTQEKFIPNPFDNSKVKNQKSKLYKTGDLARYLPDGNIEYLGRIDSQVKIRGFRIELGEIEAVLTQYPQVQSSVIIAREDTPGNKRLVAYIFPEKEATPTPNEMRQFLKEKLPEYMIPSAFVMLESLPLTPNGKIDRRALPAPEQNHERTDKFIAPRNPIEEILVTIWTEVLKVKQVSINDNFFELGGDSILSISIISKAKQAGLEITLKQLFAHQTIGELATVTGTTNAVGGEQGLVTGTVPLTPIQHWFFEQKLAAKHHFNQAFLLSIPSHFQPEILEKVFSHLLKHHDALRLRFTETESGWQQIHSSPTDSIAFSLIDLCTVPEREQQAAIENTANQLQASLNLSENLVQVDYFFLGSKLGARLLIVIHHLVVDGVSWRILLEDLQTAYQLINQGQTLQLPAKTTSFKDWSQRLTKFAQSEELKSELSYWLNNANSSIPSLPVDYPEGVNTIASASQIVVSLNATETQALLQDVPQAYKTQINDVLLTTLVLVLAKWTNSKSVLFNLEGHGREDIINGVDLGVDLSRTIGWFTTIFPVIIHLDSLDDFSQIPDNLGQILKAVKEQLRAIPNKGIGYGLLRYLNVDEEICQQLGRVKEAEISFNYLGQFNQVFSQSSAIQLAPESSGQTCSLQGERSQLLDINAVITHEKLQIDWTYSKNIHRQETIENLAQEFVETLRAIIAHCLLPKSGGYTPTDFPLTKIHQLELDKLLANLALKSELGTTNWRNVEDIYPLSPMQGGMLFESLLKPDSGVYFEQMICTLTGNLEVSIFEQSWQQIITKYSIFRTGFLWESLSQPLQVVYKQVNVTLKIDDWCSLSEEEQQQELENFLAADRQQGFSLSQVPLMRLNLFRLGGNSYQFVWSHHHLLIDGWSSPLVFKDLLEFYQTLAQGNSLSYQPTVNYRHYIAWLQQQNQDTAKEFWRQKLQGFTAPTPLRIDRLSPQGERGEISYGEEEIRLTVAATAAAQSFVKKHQLTLNNLVQVTWGLLLSRYSGEADVVFGATVSGRPSKLVGVESMVGLFINTLPVRVQMSSETELLGLLKDLQTQQVESEQFAYSPLVEIQGLSDIPRGMSLFDSIVVFENYPVDTQVLEDNSNLTISNFRGVEQTNYPLTVVVIPGEQLSVRLNYDGSRFEQDTINRMLSHFVTLLEGIIANPRERVSQLPLLTKIEQQQLLIDWNNTQVDYPADKCIHQLFEEQVEQTPNAVAVVFEGQQLTYGELNCRANQLAHYLLSLGVKPDELVGICVERSLEMIVGLLGILKAGGAYVSLDPDYPQERLSFMLEDSQVKILITQAKLAESIPEHQAQLICLDTELEKIAQNITSNPENKSEPENLTYTIYTSGSTGKPKGVLVNHANVVRLFAATDSWYHFNSQDVWTLFHSYAFDFSVWEMWGALLYGGRLVIVPYLVTRSPESFYELLCQEKVTILNQTPTAFRQLIQAEESLLREVGEDSATDDDLGLRLVIFGGESLEINSLQPWFDRHGDQFPQLVNMYGITETTVHVTYRPLSMADVNSTASVIGRPLPDLQVYLLDQYLQPVPVGVPGEMYVGGAGVTRGYLNRPELTTERFISIPFDPPLPPLDKGGTQAGASLNQGKTQGGAKLYKTGDLARYLPNGELEYLGRIDNQVKIRGFRIELGEIEALLASHPQIWETVVLVWDDTTGDKRLVAYIVPQPEITIIIDEIRQFLKAKLPDYMVPNAFVILAALPLTANGKIDRRALPPPESGSEASDKYVAPRTPMEEILATIWSEVLKVEKVGINDNFFELGGHSLLATQLVAQIRDRLEIELPLRQLFNSATLAELAQEIEQLKQKKSAPIVPAILPRKRK</sequence>
<dbReference type="SUPFAM" id="SSF52777">
    <property type="entry name" value="CoA-dependent acyltransferases"/>
    <property type="match status" value="6"/>
</dbReference>
<dbReference type="GO" id="GO:0043041">
    <property type="term" value="P:amino acid activation for nonribosomal peptide biosynthetic process"/>
    <property type="evidence" value="ECO:0007669"/>
    <property type="project" value="TreeGrafter"/>
</dbReference>
<dbReference type="FunFam" id="2.30.38.10:FF:000001">
    <property type="entry name" value="Non-ribosomal peptide synthetase PvdI"/>
    <property type="match status" value="1"/>
</dbReference>
<dbReference type="InterPro" id="IPR029058">
    <property type="entry name" value="AB_hydrolase_fold"/>
</dbReference>
<evidence type="ECO:0000256" key="6">
    <source>
        <dbReference type="ARBA" id="ARBA00023194"/>
    </source>
</evidence>
<proteinExistence type="inferred from homology"/>
<dbReference type="FunFam" id="1.10.1200.10:FF:000005">
    <property type="entry name" value="Nonribosomal peptide synthetase 1"/>
    <property type="match status" value="2"/>
</dbReference>
<feature type="domain" description="Carrier" evidence="7">
    <location>
        <begin position="2577"/>
        <end position="2652"/>
    </location>
</feature>
<dbReference type="InterPro" id="IPR009081">
    <property type="entry name" value="PP-bd_ACP"/>
</dbReference>
<dbReference type="InterPro" id="IPR020845">
    <property type="entry name" value="AMP-binding_CS"/>
</dbReference>
<keyword evidence="5" id="KW-0677">Repeat</keyword>
<protein>
    <submittedName>
        <fullName evidence="8">Amino acid adenylation domain-containing protein</fullName>
    </submittedName>
</protein>
<evidence type="ECO:0000256" key="2">
    <source>
        <dbReference type="ARBA" id="ARBA00006432"/>
    </source>
</evidence>
<dbReference type="CDD" id="cd19531">
    <property type="entry name" value="LCL_NRPS-like"/>
    <property type="match status" value="1"/>
</dbReference>
<dbReference type="InterPro" id="IPR001242">
    <property type="entry name" value="Condensation_dom"/>
</dbReference>
<dbReference type="Gene3D" id="3.30.559.30">
    <property type="entry name" value="Nonribosomal peptide synthetase, condensation domain"/>
    <property type="match status" value="3"/>
</dbReference>
<dbReference type="GO" id="GO:0031177">
    <property type="term" value="F:phosphopantetheine binding"/>
    <property type="evidence" value="ECO:0007669"/>
    <property type="project" value="InterPro"/>
</dbReference>
<dbReference type="SMART" id="SM00823">
    <property type="entry name" value="PKS_PP"/>
    <property type="match status" value="2"/>
</dbReference>
<dbReference type="SUPFAM" id="SSF56801">
    <property type="entry name" value="Acetyl-CoA synthetase-like"/>
    <property type="match status" value="2"/>
</dbReference>
<keyword evidence="4" id="KW-0597">Phosphoprotein</keyword>
<dbReference type="Gene3D" id="1.10.1200.10">
    <property type="entry name" value="ACP-like"/>
    <property type="match status" value="1"/>
</dbReference>
<evidence type="ECO:0000259" key="7">
    <source>
        <dbReference type="PROSITE" id="PS50075"/>
    </source>
</evidence>
<dbReference type="GO" id="GO:0003824">
    <property type="term" value="F:catalytic activity"/>
    <property type="evidence" value="ECO:0007669"/>
    <property type="project" value="UniProtKB-KW"/>
</dbReference>
<feature type="domain" description="Carrier" evidence="7">
    <location>
        <begin position="996"/>
        <end position="1070"/>
    </location>
</feature>
<dbReference type="GO" id="GO:0005829">
    <property type="term" value="C:cytosol"/>
    <property type="evidence" value="ECO:0007669"/>
    <property type="project" value="TreeGrafter"/>
</dbReference>
<dbReference type="InterPro" id="IPR025110">
    <property type="entry name" value="AMP-bd_C"/>
</dbReference>
<dbReference type="InterPro" id="IPR045851">
    <property type="entry name" value="AMP-bd_C_sf"/>
</dbReference>
<dbReference type="PROSITE" id="PS00455">
    <property type="entry name" value="AMP_BINDING"/>
    <property type="match status" value="1"/>
</dbReference>
<keyword evidence="3" id="KW-0596">Phosphopantetheine</keyword>
<dbReference type="FunFam" id="3.40.50.980:FF:000001">
    <property type="entry name" value="Non-ribosomal peptide synthetase"/>
    <property type="match status" value="2"/>
</dbReference>
<dbReference type="InterPro" id="IPR023213">
    <property type="entry name" value="CAT-like_dom_sf"/>
</dbReference>
<dbReference type="EMBL" id="CP073041">
    <property type="protein sequence ID" value="UXE58893.1"/>
    <property type="molecule type" value="Genomic_DNA"/>
</dbReference>
<dbReference type="Gene3D" id="2.30.38.10">
    <property type="entry name" value="Luciferase, Domain 3"/>
    <property type="match status" value="2"/>
</dbReference>
<dbReference type="Pfam" id="PF00668">
    <property type="entry name" value="Condensation"/>
    <property type="match status" value="3"/>
</dbReference>
<dbReference type="InterPro" id="IPR020806">
    <property type="entry name" value="PKS_PP-bd"/>
</dbReference>
<dbReference type="PROSITE" id="PS50075">
    <property type="entry name" value="CARRIER"/>
    <property type="match status" value="2"/>
</dbReference>
<dbReference type="Pfam" id="PF00550">
    <property type="entry name" value="PP-binding"/>
    <property type="match status" value="2"/>
</dbReference>
<dbReference type="SUPFAM" id="SSF47336">
    <property type="entry name" value="ACP-like"/>
    <property type="match status" value="2"/>
</dbReference>
<dbReference type="NCBIfam" id="TIGR01720">
    <property type="entry name" value="NRPS-para261"/>
    <property type="match status" value="1"/>
</dbReference>
<dbReference type="InterPro" id="IPR010060">
    <property type="entry name" value="NRPS_synth"/>
</dbReference>
<dbReference type="NCBIfam" id="NF003417">
    <property type="entry name" value="PRK04813.1"/>
    <property type="match status" value="2"/>
</dbReference>
<evidence type="ECO:0000313" key="8">
    <source>
        <dbReference type="EMBL" id="UXE58893.1"/>
    </source>
</evidence>
<dbReference type="Gene3D" id="3.30.559.10">
    <property type="entry name" value="Chloramphenicol acetyltransferase-like domain"/>
    <property type="match status" value="3"/>
</dbReference>
<evidence type="ECO:0000256" key="1">
    <source>
        <dbReference type="ARBA" id="ARBA00001957"/>
    </source>
</evidence>
<dbReference type="InterPro" id="IPR000873">
    <property type="entry name" value="AMP-dep_synth/lig_dom"/>
</dbReference>
<dbReference type="GO" id="GO:0044550">
    <property type="term" value="P:secondary metabolite biosynthetic process"/>
    <property type="evidence" value="ECO:0007669"/>
    <property type="project" value="UniProtKB-ARBA"/>
</dbReference>
<dbReference type="CDD" id="cd19543">
    <property type="entry name" value="DCL_NRPS"/>
    <property type="match status" value="1"/>
</dbReference>
<dbReference type="CDD" id="cd19534">
    <property type="entry name" value="E_NRPS"/>
    <property type="match status" value="1"/>
</dbReference>
<dbReference type="Pfam" id="PF00501">
    <property type="entry name" value="AMP-binding"/>
    <property type="match status" value="2"/>
</dbReference>
<dbReference type="CDD" id="cd17643">
    <property type="entry name" value="A_NRPS_Cytc1-like"/>
    <property type="match status" value="1"/>
</dbReference>
<evidence type="ECO:0000256" key="4">
    <source>
        <dbReference type="ARBA" id="ARBA00022553"/>
    </source>
</evidence>
<dbReference type="PANTHER" id="PTHR45527:SF14">
    <property type="entry name" value="PLIPASTATIN SYNTHASE SUBUNIT B"/>
    <property type="match status" value="1"/>
</dbReference>
<gene>
    <name evidence="8" type="ORF">KA717_23185</name>
</gene>
<accession>A0A977KSF7</accession>
<keyword evidence="6" id="KW-0045">Antibiotic biosynthesis</keyword>
<dbReference type="InterPro" id="IPR010071">
    <property type="entry name" value="AA_adenyl_dom"/>
</dbReference>
<dbReference type="GO" id="GO:0017000">
    <property type="term" value="P:antibiotic biosynthetic process"/>
    <property type="evidence" value="ECO:0007669"/>
    <property type="project" value="UniProtKB-KW"/>
</dbReference>
<evidence type="ECO:0000256" key="5">
    <source>
        <dbReference type="ARBA" id="ARBA00022737"/>
    </source>
</evidence>
<dbReference type="Proteomes" id="UP001065613">
    <property type="component" value="Chromosome"/>
</dbReference>
<comment type="similarity">
    <text evidence="2">Belongs to the ATP-dependent AMP-binding enzyme family.</text>
</comment>
<evidence type="ECO:0000256" key="3">
    <source>
        <dbReference type="ARBA" id="ARBA00022450"/>
    </source>
</evidence>
<dbReference type="FunFam" id="3.30.300.30:FF:000010">
    <property type="entry name" value="Enterobactin synthetase component F"/>
    <property type="match status" value="2"/>
</dbReference>
<dbReference type="Gene3D" id="3.40.50.980">
    <property type="match status" value="4"/>
</dbReference>
<dbReference type="InterPro" id="IPR006162">
    <property type="entry name" value="Ppantetheine_attach_site"/>
</dbReference>
<dbReference type="Gene3D" id="3.40.50.1820">
    <property type="entry name" value="alpha/beta hydrolase"/>
    <property type="match status" value="1"/>
</dbReference>
<comment type="cofactor">
    <cofactor evidence="1">
        <name>pantetheine 4'-phosphate</name>
        <dbReference type="ChEBI" id="CHEBI:47942"/>
    </cofactor>
</comment>
<dbReference type="FunFam" id="3.40.50.12780:FF:000012">
    <property type="entry name" value="Non-ribosomal peptide synthetase"/>
    <property type="match status" value="2"/>
</dbReference>
<dbReference type="PANTHER" id="PTHR45527">
    <property type="entry name" value="NONRIBOSOMAL PEPTIDE SYNTHETASE"/>
    <property type="match status" value="1"/>
</dbReference>
<dbReference type="Pfam" id="PF13193">
    <property type="entry name" value="AMP-binding_C"/>
    <property type="match status" value="2"/>
</dbReference>
<organism evidence="8">
    <name type="scientific">Woronichinia naegeliana WA131</name>
    <dbReference type="NCBI Taxonomy" id="2824559"/>
    <lineage>
        <taxon>Bacteria</taxon>
        <taxon>Bacillati</taxon>
        <taxon>Cyanobacteriota</taxon>
        <taxon>Cyanophyceae</taxon>
        <taxon>Synechococcales</taxon>
        <taxon>Coelosphaeriaceae</taxon>
        <taxon>Woronichinia</taxon>
    </lineage>
</organism>
<dbReference type="KEGG" id="wna:KA717_23185"/>
<dbReference type="FunFam" id="3.40.50.980:FF:000002">
    <property type="entry name" value="Enterobactin synthetase component F"/>
    <property type="match status" value="1"/>
</dbReference>
<name>A0A977KSF7_9CYAN</name>
<dbReference type="GO" id="GO:0008610">
    <property type="term" value="P:lipid biosynthetic process"/>
    <property type="evidence" value="ECO:0007669"/>
    <property type="project" value="UniProtKB-ARBA"/>
</dbReference>
<dbReference type="PROSITE" id="PS00012">
    <property type="entry name" value="PHOSPHOPANTETHEINE"/>
    <property type="match status" value="1"/>
</dbReference>